<feature type="transmembrane region" description="Helical" evidence="1">
    <location>
        <begin position="134"/>
        <end position="156"/>
    </location>
</feature>
<organism evidence="2 3">
    <name type="scientific">Vreelandella aquamarina</name>
    <dbReference type="NCBI Taxonomy" id="77097"/>
    <lineage>
        <taxon>Bacteria</taxon>
        <taxon>Pseudomonadati</taxon>
        <taxon>Pseudomonadota</taxon>
        <taxon>Gammaproteobacteria</taxon>
        <taxon>Oceanospirillales</taxon>
        <taxon>Halomonadaceae</taxon>
        <taxon>Vreelandella</taxon>
    </lineage>
</organism>
<evidence type="ECO:0000313" key="2">
    <source>
        <dbReference type="EMBL" id="BCA91902.1"/>
    </source>
</evidence>
<accession>A0A6F8SW02</accession>
<evidence type="ECO:0008006" key="4">
    <source>
        <dbReference type="Google" id="ProtNLM"/>
    </source>
</evidence>
<keyword evidence="1" id="KW-0472">Membrane</keyword>
<name>A0A6F8SW02_9GAMM</name>
<reference evidence="2 3" key="1">
    <citation type="submission" date="2020-02" db="EMBL/GenBank/DDBJ databases">
        <title>Complete Genome Sequence of Halomonas meridiana strain BAA-801, Isolated from Deep Sea Thermal Vent.</title>
        <authorList>
            <person name="Takahashi Y."/>
            <person name="Takahashi H."/>
            <person name="Galipon J."/>
            <person name="Arakawa K."/>
        </authorList>
    </citation>
    <scope>NUCLEOTIDE SEQUENCE [LARGE SCALE GENOMIC DNA]</scope>
    <source>
        <strain evidence="2 3">Slthf1</strain>
    </source>
</reference>
<protein>
    <recommendedName>
        <fullName evidence="4">Holin of 3TMs, for gene-transfer release</fullName>
    </recommendedName>
</protein>
<proteinExistence type="predicted"/>
<gene>
    <name evidence="2" type="ORF">HMSLTHF_16770</name>
</gene>
<keyword evidence="1" id="KW-0812">Transmembrane</keyword>
<sequence>MEWRDIAQTVGKIAPIAGGALGGHAGSAVGRIIAGVLGVEERPEAVEAAIQADPQAVERLQRLEQEHEREMLKLSLESETARLSEINQTMRAEVGSESTFRAGWRPFNGWMLALSLASVNFGLIGVIIMDPTQLSVVVDVLIWSVAAQAAVQGVNIKQRSNDKARQLGQTPSSFMDALSAFRKR</sequence>
<dbReference type="AlphaFoldDB" id="A0A6F8SW02"/>
<evidence type="ECO:0000256" key="1">
    <source>
        <dbReference type="SAM" id="Phobius"/>
    </source>
</evidence>
<dbReference type="EMBL" id="AP022821">
    <property type="protein sequence ID" value="BCA91902.1"/>
    <property type="molecule type" value="Genomic_DNA"/>
</dbReference>
<dbReference type="RefSeq" id="WP_172416178.1">
    <property type="nucleotide sequence ID" value="NZ_AP022821.1"/>
</dbReference>
<evidence type="ECO:0000313" key="3">
    <source>
        <dbReference type="Proteomes" id="UP000503197"/>
    </source>
</evidence>
<feature type="transmembrane region" description="Helical" evidence="1">
    <location>
        <begin position="110"/>
        <end position="128"/>
    </location>
</feature>
<dbReference type="Proteomes" id="UP000503197">
    <property type="component" value="Chromosome"/>
</dbReference>
<keyword evidence="1" id="KW-1133">Transmembrane helix</keyword>